<dbReference type="AlphaFoldDB" id="L5JYH8"/>
<sequence length="334" mass="36312">MTHTGKVTRGGQHPWASKNQLAPRAPESETTGLKRPMGMRPKQHTRSHLGLMQANPQQPSLGSLEGAGVSMEKQHRGCQMPGLDSSLLLPWINGSMGRQAEWLLRMWRLREVGEEGFLGLSGVKRNRLCAAKHNVELLTGLPSLLGLLYRMPPPPNAPRPGEYSPAPVKGPVGTVGERLNLHKSECLTQVPPLCLLGSQAHPAKVLPLRHIRPSKSPLEIKKKPTFIPFLQGAGLLSQNSDSQACANCMATIDPSWLHIPKPGSASEGERREWALDSGIRPPPPILSSLGSARPRAEGELGSVIAVAECGNPQKLQERGESCMSNKKHLERKED</sequence>
<feature type="region of interest" description="Disordered" evidence="1">
    <location>
        <begin position="1"/>
        <end position="42"/>
    </location>
</feature>
<protein>
    <submittedName>
        <fullName evidence="2">Uncharacterized protein</fullName>
    </submittedName>
</protein>
<accession>L5JYH8</accession>
<dbReference type="Proteomes" id="UP000010552">
    <property type="component" value="Unassembled WGS sequence"/>
</dbReference>
<name>L5JYH8_PTEAL</name>
<evidence type="ECO:0000313" key="2">
    <source>
        <dbReference type="EMBL" id="ELK03298.1"/>
    </source>
</evidence>
<evidence type="ECO:0000313" key="3">
    <source>
        <dbReference type="Proteomes" id="UP000010552"/>
    </source>
</evidence>
<evidence type="ECO:0000256" key="1">
    <source>
        <dbReference type="SAM" id="MobiDB-lite"/>
    </source>
</evidence>
<feature type="compositionally biased region" description="Basic residues" evidence="1">
    <location>
        <begin position="325"/>
        <end position="334"/>
    </location>
</feature>
<proteinExistence type="predicted"/>
<gene>
    <name evidence="2" type="ORF">PAL_GLEAN10006925</name>
</gene>
<keyword evidence="3" id="KW-1185">Reference proteome</keyword>
<dbReference type="InParanoid" id="L5JYH8"/>
<reference evidence="3" key="1">
    <citation type="journal article" date="2013" name="Science">
        <title>Comparative analysis of bat genomes provides insight into the evolution of flight and immunity.</title>
        <authorList>
            <person name="Zhang G."/>
            <person name="Cowled C."/>
            <person name="Shi Z."/>
            <person name="Huang Z."/>
            <person name="Bishop-Lilly K.A."/>
            <person name="Fang X."/>
            <person name="Wynne J.W."/>
            <person name="Xiong Z."/>
            <person name="Baker M.L."/>
            <person name="Zhao W."/>
            <person name="Tachedjian M."/>
            <person name="Zhu Y."/>
            <person name="Zhou P."/>
            <person name="Jiang X."/>
            <person name="Ng J."/>
            <person name="Yang L."/>
            <person name="Wu L."/>
            <person name="Xiao J."/>
            <person name="Feng Y."/>
            <person name="Chen Y."/>
            <person name="Sun X."/>
            <person name="Zhang Y."/>
            <person name="Marsh G.A."/>
            <person name="Crameri G."/>
            <person name="Broder C.C."/>
            <person name="Frey K.G."/>
            <person name="Wang L.F."/>
            <person name="Wang J."/>
        </authorList>
    </citation>
    <scope>NUCLEOTIDE SEQUENCE [LARGE SCALE GENOMIC DNA]</scope>
</reference>
<dbReference type="EMBL" id="KB031109">
    <property type="protein sequence ID" value="ELK03298.1"/>
    <property type="molecule type" value="Genomic_DNA"/>
</dbReference>
<feature type="region of interest" description="Disordered" evidence="1">
    <location>
        <begin position="315"/>
        <end position="334"/>
    </location>
</feature>
<organism evidence="2 3">
    <name type="scientific">Pteropus alecto</name>
    <name type="common">Black flying fox</name>
    <dbReference type="NCBI Taxonomy" id="9402"/>
    <lineage>
        <taxon>Eukaryota</taxon>
        <taxon>Metazoa</taxon>
        <taxon>Chordata</taxon>
        <taxon>Craniata</taxon>
        <taxon>Vertebrata</taxon>
        <taxon>Euteleostomi</taxon>
        <taxon>Mammalia</taxon>
        <taxon>Eutheria</taxon>
        <taxon>Laurasiatheria</taxon>
        <taxon>Chiroptera</taxon>
        <taxon>Yinpterochiroptera</taxon>
        <taxon>Pteropodoidea</taxon>
        <taxon>Pteropodidae</taxon>
        <taxon>Pteropodinae</taxon>
        <taxon>Pteropus</taxon>
    </lineage>
</organism>